<keyword evidence="4" id="KW-0007">Acetylation</keyword>
<evidence type="ECO:0000259" key="9">
    <source>
        <dbReference type="Pfam" id="PF02826"/>
    </source>
</evidence>
<evidence type="ECO:0000313" key="10">
    <source>
        <dbReference type="EMBL" id="CAG9858819.1"/>
    </source>
</evidence>
<dbReference type="SUPFAM" id="SSF52283">
    <property type="entry name" value="Formate/glycerate dehydrogenase catalytic domain-like"/>
    <property type="match status" value="1"/>
</dbReference>
<dbReference type="PANTHER" id="PTHR42938:SF22">
    <property type="entry name" value="D-3-PHOSPHOGLYCERATE DEHYDROGENASE"/>
    <property type="match status" value="1"/>
</dbReference>
<evidence type="ECO:0000256" key="6">
    <source>
        <dbReference type="ARBA" id="ARBA00023027"/>
    </source>
</evidence>
<evidence type="ECO:0000259" key="8">
    <source>
        <dbReference type="Pfam" id="PF00389"/>
    </source>
</evidence>
<dbReference type="EMBL" id="OU900095">
    <property type="protein sequence ID" value="CAG9858819.1"/>
    <property type="molecule type" value="Genomic_DNA"/>
</dbReference>
<dbReference type="InterPro" id="IPR006139">
    <property type="entry name" value="D-isomer_2_OHA_DH_cat_dom"/>
</dbReference>
<dbReference type="InterPro" id="IPR029752">
    <property type="entry name" value="D-isomer_DH_CS1"/>
</dbReference>
<name>A0A9N9TMR4_PHYSR</name>
<evidence type="ECO:0000256" key="3">
    <source>
        <dbReference type="ARBA" id="ARBA00022553"/>
    </source>
</evidence>
<dbReference type="GO" id="GO:0051287">
    <property type="term" value="F:NAD binding"/>
    <property type="evidence" value="ECO:0007669"/>
    <property type="project" value="InterPro"/>
</dbReference>
<evidence type="ECO:0000256" key="4">
    <source>
        <dbReference type="ARBA" id="ARBA00022990"/>
    </source>
</evidence>
<protein>
    <recommendedName>
        <fullName evidence="12">D-3-phosphoglycerate dehydrogenase</fullName>
    </recommendedName>
</protein>
<dbReference type="CDD" id="cd12173">
    <property type="entry name" value="PGDH_4"/>
    <property type="match status" value="1"/>
</dbReference>
<evidence type="ECO:0000256" key="7">
    <source>
        <dbReference type="RuleBase" id="RU003719"/>
    </source>
</evidence>
<dbReference type="SUPFAM" id="SSF51735">
    <property type="entry name" value="NAD(P)-binding Rossmann-fold domains"/>
    <property type="match status" value="1"/>
</dbReference>
<evidence type="ECO:0000313" key="11">
    <source>
        <dbReference type="Proteomes" id="UP001153712"/>
    </source>
</evidence>
<dbReference type="AlphaFoldDB" id="A0A9N9TMR4"/>
<dbReference type="InterPro" id="IPR036291">
    <property type="entry name" value="NAD(P)-bd_dom_sf"/>
</dbReference>
<comment type="subunit">
    <text evidence="2">Homotetramer.</text>
</comment>
<dbReference type="InterPro" id="IPR006140">
    <property type="entry name" value="D-isomer_DH_NAD-bd"/>
</dbReference>
<keyword evidence="5 7" id="KW-0560">Oxidoreductase</keyword>
<dbReference type="Pfam" id="PF02826">
    <property type="entry name" value="2-Hacid_dh_C"/>
    <property type="match status" value="1"/>
</dbReference>
<evidence type="ECO:0000256" key="1">
    <source>
        <dbReference type="ARBA" id="ARBA00005854"/>
    </source>
</evidence>
<dbReference type="Gene3D" id="3.40.50.720">
    <property type="entry name" value="NAD(P)-binding Rossmann-like Domain"/>
    <property type="match status" value="2"/>
</dbReference>
<organism evidence="10 11">
    <name type="scientific">Phyllotreta striolata</name>
    <name type="common">Striped flea beetle</name>
    <name type="synonym">Crioceris striolata</name>
    <dbReference type="NCBI Taxonomy" id="444603"/>
    <lineage>
        <taxon>Eukaryota</taxon>
        <taxon>Metazoa</taxon>
        <taxon>Ecdysozoa</taxon>
        <taxon>Arthropoda</taxon>
        <taxon>Hexapoda</taxon>
        <taxon>Insecta</taxon>
        <taxon>Pterygota</taxon>
        <taxon>Neoptera</taxon>
        <taxon>Endopterygota</taxon>
        <taxon>Coleoptera</taxon>
        <taxon>Polyphaga</taxon>
        <taxon>Cucujiformia</taxon>
        <taxon>Chrysomeloidea</taxon>
        <taxon>Chrysomelidae</taxon>
        <taxon>Galerucinae</taxon>
        <taxon>Alticini</taxon>
        <taxon>Phyllotreta</taxon>
    </lineage>
</organism>
<feature type="domain" description="D-isomer specific 2-hydroxyacid dehydrogenase catalytic" evidence="8">
    <location>
        <begin position="7"/>
        <end position="307"/>
    </location>
</feature>
<keyword evidence="6" id="KW-0520">NAD</keyword>
<evidence type="ECO:0000256" key="5">
    <source>
        <dbReference type="ARBA" id="ARBA00023002"/>
    </source>
</evidence>
<dbReference type="PROSITE" id="PS00065">
    <property type="entry name" value="D_2_HYDROXYACID_DH_1"/>
    <property type="match status" value="1"/>
</dbReference>
<dbReference type="Proteomes" id="UP001153712">
    <property type="component" value="Chromosome 2"/>
</dbReference>
<dbReference type="FunFam" id="3.40.50.720:FF:000021">
    <property type="entry name" value="D-3-phosphoglycerate dehydrogenase"/>
    <property type="match status" value="1"/>
</dbReference>
<comment type="similarity">
    <text evidence="1 7">Belongs to the D-isomer specific 2-hydroxyacid dehydrogenase family.</text>
</comment>
<accession>A0A9N9TMR4</accession>
<dbReference type="GO" id="GO:0004617">
    <property type="term" value="F:phosphoglycerate dehydrogenase activity"/>
    <property type="evidence" value="ECO:0007669"/>
    <property type="project" value="TreeGrafter"/>
</dbReference>
<sequence>MMDIKKVFVADAVDSACVELLKKFSIQVTCKYKLPKDQLKAEIATYDALIVRSDTKVTADVIEAGKNLKVIGRAGAGVDNIDINAATAKNILVLNTPGGNAISACELTCSLITTLARNVVPAAASLKAGRWDRKLYSGHELYGKTLGILGLGRIGKEVALRMQSWGMRTIGFDPIVPAEEAKKFNVQALELEQIWPQVDYITVHTPLIPATRNLINESVFKKCKKGVKIVNVARGGIINETDLLQALRSGQCGGAALDVFEEEPPTKPITLELIQHEKVVATPHLGASTAEAQIRVAVEISEQIIALTGKSSEYTTYPGVVNHSVLEKIRK</sequence>
<gene>
    <name evidence="10" type="ORF">PHYEVI_LOCUS5206</name>
</gene>
<dbReference type="PANTHER" id="PTHR42938">
    <property type="entry name" value="FORMATE DEHYDROGENASE 1"/>
    <property type="match status" value="1"/>
</dbReference>
<dbReference type="OrthoDB" id="1621027at2759"/>
<feature type="domain" description="D-isomer specific 2-hydroxyacid dehydrogenase NAD-binding" evidence="9">
    <location>
        <begin position="110"/>
        <end position="286"/>
    </location>
</feature>
<reference evidence="10" key="1">
    <citation type="submission" date="2022-01" db="EMBL/GenBank/DDBJ databases">
        <authorList>
            <person name="King R."/>
        </authorList>
    </citation>
    <scope>NUCLEOTIDE SEQUENCE</scope>
</reference>
<dbReference type="Pfam" id="PF00389">
    <property type="entry name" value="2-Hacid_dh"/>
    <property type="match status" value="1"/>
</dbReference>
<proteinExistence type="inferred from homology"/>
<keyword evidence="11" id="KW-1185">Reference proteome</keyword>
<keyword evidence="3" id="KW-0597">Phosphoprotein</keyword>
<evidence type="ECO:0000256" key="2">
    <source>
        <dbReference type="ARBA" id="ARBA00011881"/>
    </source>
</evidence>
<evidence type="ECO:0008006" key="12">
    <source>
        <dbReference type="Google" id="ProtNLM"/>
    </source>
</evidence>